<reference evidence="2 3" key="1">
    <citation type="submission" date="2016-07" db="EMBL/GenBank/DDBJ databases">
        <title>Genomic sequence of a Ranavirus isolated from pike perch (Sander lucioperca).</title>
        <authorList>
            <person name="Holopainen R."/>
            <person name="Subramaniam K."/>
            <person name="Claytor S.C."/>
            <person name="Steckler N.K."/>
            <person name="Waltzek T.B."/>
        </authorList>
    </citation>
    <scope>NUCLEOTIDE SEQUENCE [LARGE SCALE GENOMIC DNA]</scope>
    <source>
        <strain evidence="2">SLU14001</strain>
    </source>
</reference>
<feature type="compositionally biased region" description="Basic and acidic residues" evidence="1">
    <location>
        <begin position="56"/>
        <end position="71"/>
    </location>
</feature>
<name>A0A1B2ITQ9_9VIRU</name>
<dbReference type="Proteomes" id="UP000108393">
    <property type="component" value="Segment"/>
</dbReference>
<evidence type="ECO:0000256" key="1">
    <source>
        <dbReference type="SAM" id="MobiDB-lite"/>
    </source>
</evidence>
<protein>
    <submittedName>
        <fullName evidence="2">Uncharacterized protein</fullName>
    </submittedName>
</protein>
<organism evidence="2 3">
    <name type="scientific">Pike-perch iridovirus</name>
    <dbReference type="NCBI Taxonomy" id="575979"/>
    <lineage>
        <taxon>Viruses</taxon>
        <taxon>Varidnaviria</taxon>
        <taxon>Bamfordvirae</taxon>
        <taxon>Nucleocytoviricota</taxon>
        <taxon>Megaviricetes</taxon>
        <taxon>Pimascovirales</taxon>
        <taxon>Pimascovirales incertae sedis</taxon>
        <taxon>Iridoviridae</taxon>
        <taxon>Alphairidovirinae</taxon>
        <taxon>Ranavirus</taxon>
        <taxon>Ranavirus alytes1</taxon>
        <taxon>Common midwife toad virus</taxon>
    </lineage>
</organism>
<feature type="region of interest" description="Disordered" evidence="1">
    <location>
        <begin position="48"/>
        <end position="71"/>
    </location>
</feature>
<dbReference type="EMBL" id="KX574341">
    <property type="protein sequence ID" value="ANZ56990.1"/>
    <property type="molecule type" value="Genomic_DNA"/>
</dbReference>
<gene>
    <name evidence="2" type="ORF">PPIV_ORF76</name>
</gene>
<proteinExistence type="predicted"/>
<evidence type="ECO:0000313" key="3">
    <source>
        <dbReference type="Proteomes" id="UP000108393"/>
    </source>
</evidence>
<accession>A0A1B2ITQ9</accession>
<evidence type="ECO:0000313" key="2">
    <source>
        <dbReference type="EMBL" id="ANZ56990.1"/>
    </source>
</evidence>
<sequence length="71" mass="8112">MIKIIKRERCHSVSARNCKKVLQRKGKIVNVRRVYDMRTLFASLLYADPDGAGTERTGRRDPADLPDPRAT</sequence>